<dbReference type="InterPro" id="IPR000863">
    <property type="entry name" value="Sulfotransferase_dom"/>
</dbReference>
<feature type="domain" description="Sulfotransferase" evidence="1">
    <location>
        <begin position="56"/>
        <end position="223"/>
    </location>
</feature>
<proteinExistence type="predicted"/>
<dbReference type="Proteomes" id="UP000324176">
    <property type="component" value="Unassembled WGS sequence"/>
</dbReference>
<keyword evidence="2" id="KW-0808">Transferase</keyword>
<evidence type="ECO:0000313" key="2">
    <source>
        <dbReference type="EMBL" id="TYP93262.1"/>
    </source>
</evidence>
<reference evidence="2 3" key="1">
    <citation type="submission" date="2019-07" db="EMBL/GenBank/DDBJ databases">
        <title>Active sludge and wastewater microbial communities from Klosterneuburg, Austria.</title>
        <authorList>
            <person name="Wagner M."/>
        </authorList>
    </citation>
    <scope>NUCLEOTIDE SEQUENCE [LARGE SCALE GENOMIC DNA]</scope>
    <source>
        <strain evidence="2 3">Nm2</strain>
    </source>
</reference>
<evidence type="ECO:0000259" key="1">
    <source>
        <dbReference type="Pfam" id="PF00685"/>
    </source>
</evidence>
<dbReference type="InterPro" id="IPR027417">
    <property type="entry name" value="P-loop_NTPase"/>
</dbReference>
<dbReference type="GO" id="GO:0008146">
    <property type="term" value="F:sulfotransferase activity"/>
    <property type="evidence" value="ECO:0007669"/>
    <property type="project" value="InterPro"/>
</dbReference>
<dbReference type="Gene3D" id="3.40.50.300">
    <property type="entry name" value="P-loop containing nucleotide triphosphate hydrolases"/>
    <property type="match status" value="1"/>
</dbReference>
<evidence type="ECO:0000313" key="3">
    <source>
        <dbReference type="Proteomes" id="UP000324176"/>
    </source>
</evidence>
<dbReference type="SUPFAM" id="SSF52540">
    <property type="entry name" value="P-loop containing nucleoside triphosphate hydrolases"/>
    <property type="match status" value="1"/>
</dbReference>
<comment type="caution">
    <text evidence="2">The sequence shown here is derived from an EMBL/GenBank/DDBJ whole genome shotgun (WGS) entry which is preliminary data.</text>
</comment>
<organism evidence="2 3">
    <name type="scientific">Nitrosomonas communis</name>
    <dbReference type="NCBI Taxonomy" id="44574"/>
    <lineage>
        <taxon>Bacteria</taxon>
        <taxon>Pseudomonadati</taxon>
        <taxon>Pseudomonadota</taxon>
        <taxon>Betaproteobacteria</taxon>
        <taxon>Nitrosomonadales</taxon>
        <taxon>Nitrosomonadaceae</taxon>
        <taxon>Nitrosomonas</taxon>
    </lineage>
</organism>
<dbReference type="Pfam" id="PF00685">
    <property type="entry name" value="Sulfotransfer_1"/>
    <property type="match status" value="1"/>
</dbReference>
<protein>
    <submittedName>
        <fullName evidence="2">Sulfotransferase domain-containing protein</fullName>
    </submittedName>
</protein>
<sequence>MHKMIGEVCHSAGIPSISIPDTLFNEGIFDKDWQNDERLLDFFIPGKIFYGFRYLPEILLNESLRLREKKSVLLIRDPRDALVSQYFSFGGKNVSHKLPSKNQDTFLKEAQATSHLNIDQYVLQAAEIYLDKLNKYKENLNFENVKLFKYEEIYFDKRKFLDNIFAHFGIPVESRLLDEVAEKNDVRPEVEDVAKHIRKGSPGDHVDKLMPETISKLNTIFAKICAWYGYDLST</sequence>
<accession>A0A5D3YI62</accession>
<dbReference type="AlphaFoldDB" id="A0A5D3YI62"/>
<gene>
    <name evidence="2" type="ORF">BCL69_100372</name>
</gene>
<dbReference type="EMBL" id="VNHT01000003">
    <property type="protein sequence ID" value="TYP93262.1"/>
    <property type="molecule type" value="Genomic_DNA"/>
</dbReference>
<name>A0A5D3YI62_9PROT</name>